<feature type="domain" description="TonB-dependent receptor plug" evidence="16">
    <location>
        <begin position="52"/>
        <end position="162"/>
    </location>
</feature>
<keyword evidence="5 11" id="KW-0812">Transmembrane</keyword>
<keyword evidence="9 11" id="KW-0472">Membrane</keyword>
<name>A0ABQ3IF81_9GAMM</name>
<feature type="signal peptide" evidence="14">
    <location>
        <begin position="1"/>
        <end position="27"/>
    </location>
</feature>
<comment type="subcellular location">
    <subcellularLocation>
        <location evidence="1 11">Cell outer membrane</location>
        <topology evidence="1 11">Multi-pass membrane protein</topology>
    </subcellularLocation>
</comment>
<feature type="short sequence motif" description="TonB box" evidence="12">
    <location>
        <begin position="40"/>
        <end position="46"/>
    </location>
</feature>
<evidence type="ECO:0000256" key="9">
    <source>
        <dbReference type="ARBA" id="ARBA00023136"/>
    </source>
</evidence>
<dbReference type="RefSeq" id="WP_189376851.1">
    <property type="nucleotide sequence ID" value="NZ_BNAH01000003.1"/>
</dbReference>
<dbReference type="SUPFAM" id="SSF56935">
    <property type="entry name" value="Porins"/>
    <property type="match status" value="1"/>
</dbReference>
<comment type="similarity">
    <text evidence="11 13">Belongs to the TonB-dependent receptor family.</text>
</comment>
<evidence type="ECO:0000256" key="6">
    <source>
        <dbReference type="ARBA" id="ARBA00023004"/>
    </source>
</evidence>
<keyword evidence="2 11" id="KW-0813">Transport</keyword>
<dbReference type="EMBL" id="BNAH01000003">
    <property type="protein sequence ID" value="GHE82414.1"/>
    <property type="molecule type" value="Genomic_DNA"/>
</dbReference>
<feature type="chain" id="PRO_5045675303" evidence="14">
    <location>
        <begin position="28"/>
        <end position="741"/>
    </location>
</feature>
<keyword evidence="10 11" id="KW-0998">Cell outer membrane</keyword>
<organism evidence="17 18">
    <name type="scientific">Thalassotalea profundi</name>
    <dbReference type="NCBI Taxonomy" id="2036687"/>
    <lineage>
        <taxon>Bacteria</taxon>
        <taxon>Pseudomonadati</taxon>
        <taxon>Pseudomonadota</taxon>
        <taxon>Gammaproteobacteria</taxon>
        <taxon>Alteromonadales</taxon>
        <taxon>Colwelliaceae</taxon>
        <taxon>Thalassotalea</taxon>
    </lineage>
</organism>
<dbReference type="InterPro" id="IPR012910">
    <property type="entry name" value="Plug_dom"/>
</dbReference>
<proteinExistence type="inferred from homology"/>
<evidence type="ECO:0000256" key="11">
    <source>
        <dbReference type="PROSITE-ProRule" id="PRU01360"/>
    </source>
</evidence>
<dbReference type="PROSITE" id="PS00430">
    <property type="entry name" value="TONB_DEPENDENT_REC_1"/>
    <property type="match status" value="1"/>
</dbReference>
<reference evidence="18" key="1">
    <citation type="journal article" date="2019" name="Int. J. Syst. Evol. Microbiol.">
        <title>The Global Catalogue of Microorganisms (GCM) 10K type strain sequencing project: providing services to taxonomists for standard genome sequencing and annotation.</title>
        <authorList>
            <consortium name="The Broad Institute Genomics Platform"/>
            <consortium name="The Broad Institute Genome Sequencing Center for Infectious Disease"/>
            <person name="Wu L."/>
            <person name="Ma J."/>
        </authorList>
    </citation>
    <scope>NUCLEOTIDE SEQUENCE [LARGE SCALE GENOMIC DNA]</scope>
    <source>
        <strain evidence="18">CGMCC 1.15922</strain>
    </source>
</reference>
<keyword evidence="17" id="KW-0675">Receptor</keyword>
<evidence type="ECO:0000256" key="4">
    <source>
        <dbReference type="ARBA" id="ARBA00022496"/>
    </source>
</evidence>
<evidence type="ECO:0000256" key="5">
    <source>
        <dbReference type="ARBA" id="ARBA00022692"/>
    </source>
</evidence>
<evidence type="ECO:0000256" key="10">
    <source>
        <dbReference type="ARBA" id="ARBA00023237"/>
    </source>
</evidence>
<dbReference type="PANTHER" id="PTHR32552">
    <property type="entry name" value="FERRICHROME IRON RECEPTOR-RELATED"/>
    <property type="match status" value="1"/>
</dbReference>
<evidence type="ECO:0000259" key="15">
    <source>
        <dbReference type="Pfam" id="PF00593"/>
    </source>
</evidence>
<evidence type="ECO:0000256" key="12">
    <source>
        <dbReference type="PROSITE-ProRule" id="PRU10143"/>
    </source>
</evidence>
<dbReference type="Pfam" id="PF00593">
    <property type="entry name" value="TonB_dep_Rec_b-barrel"/>
    <property type="match status" value="1"/>
</dbReference>
<keyword evidence="18" id="KW-1185">Reference proteome</keyword>
<dbReference type="Proteomes" id="UP000626370">
    <property type="component" value="Unassembled WGS sequence"/>
</dbReference>
<gene>
    <name evidence="17" type="ORF">GCM10011501_08280</name>
</gene>
<evidence type="ECO:0000256" key="14">
    <source>
        <dbReference type="SAM" id="SignalP"/>
    </source>
</evidence>
<dbReference type="PANTHER" id="PTHR32552:SF81">
    <property type="entry name" value="TONB-DEPENDENT OUTER MEMBRANE RECEPTOR"/>
    <property type="match status" value="1"/>
</dbReference>
<evidence type="ECO:0000313" key="18">
    <source>
        <dbReference type="Proteomes" id="UP000626370"/>
    </source>
</evidence>
<keyword evidence="3 11" id="KW-1134">Transmembrane beta strand</keyword>
<keyword evidence="8 12" id="KW-0798">TonB box</keyword>
<accession>A0ABQ3IF81</accession>
<keyword evidence="6" id="KW-0408">Iron</keyword>
<evidence type="ECO:0000256" key="2">
    <source>
        <dbReference type="ARBA" id="ARBA00022448"/>
    </source>
</evidence>
<dbReference type="InterPro" id="IPR000531">
    <property type="entry name" value="Beta-barrel_TonB"/>
</dbReference>
<dbReference type="InterPro" id="IPR036942">
    <property type="entry name" value="Beta-barrel_TonB_sf"/>
</dbReference>
<keyword evidence="4" id="KW-0410">Iron transport</keyword>
<evidence type="ECO:0000256" key="3">
    <source>
        <dbReference type="ARBA" id="ARBA00022452"/>
    </source>
</evidence>
<evidence type="ECO:0000256" key="13">
    <source>
        <dbReference type="RuleBase" id="RU003357"/>
    </source>
</evidence>
<dbReference type="PROSITE" id="PS52016">
    <property type="entry name" value="TONB_DEPENDENT_REC_3"/>
    <property type="match status" value="1"/>
</dbReference>
<keyword evidence="14" id="KW-0732">Signal</keyword>
<evidence type="ECO:0000256" key="1">
    <source>
        <dbReference type="ARBA" id="ARBA00004571"/>
    </source>
</evidence>
<dbReference type="InterPro" id="IPR039426">
    <property type="entry name" value="TonB-dep_rcpt-like"/>
</dbReference>
<evidence type="ECO:0000259" key="16">
    <source>
        <dbReference type="Pfam" id="PF07715"/>
    </source>
</evidence>
<dbReference type="Gene3D" id="2.40.170.20">
    <property type="entry name" value="TonB-dependent receptor, beta-barrel domain"/>
    <property type="match status" value="1"/>
</dbReference>
<comment type="caution">
    <text evidence="17">The sequence shown here is derived from an EMBL/GenBank/DDBJ whole genome shotgun (WGS) entry which is preliminary data.</text>
</comment>
<evidence type="ECO:0000256" key="8">
    <source>
        <dbReference type="ARBA" id="ARBA00023077"/>
    </source>
</evidence>
<keyword evidence="7" id="KW-0406">Ion transport</keyword>
<protein>
    <submittedName>
        <fullName evidence="17">TonB-dependent receptor</fullName>
    </submittedName>
</protein>
<dbReference type="Pfam" id="PF07715">
    <property type="entry name" value="Plug"/>
    <property type="match status" value="1"/>
</dbReference>
<feature type="domain" description="TonB-dependent receptor-like beta-barrel" evidence="15">
    <location>
        <begin position="269"/>
        <end position="707"/>
    </location>
</feature>
<evidence type="ECO:0000256" key="7">
    <source>
        <dbReference type="ARBA" id="ARBA00023065"/>
    </source>
</evidence>
<evidence type="ECO:0000313" key="17">
    <source>
        <dbReference type="EMBL" id="GHE82414.1"/>
    </source>
</evidence>
<sequence>MKLFGKSLLALGVQTALFTSISTFAYAEESVEKEEKGLETITVTAQKRIQTVKEVPATVTAISSNNIKDYLGAGENIRALAGRVPSLQIESSNGRQSPRFYIRGLGNTDFDVNANQPVSLVLDDIALENSVLKGIPLFDVERVEVLNGPQGTLFGRNTPAGIVKVDSVAPDFNNEGYTRFGFGNRGTLFAEGAINAALTDTIAARVSVKHQERDAWVSNPVREEKVGGYEELAYRIQFLFDNDSGTRALFKLHGFEQDGDMPQIFYGNALALGSEGVRPEFDETVIYHDSPGGFNMEHTGASFKFEHDFDDITFTSVTGYDEVESWSFADIDGANTDFSGVPNQLGKQLWFNVASGDGLSDHYQFTQELRISGEADNLFYQTGLYFFKEDYTVDNKDLDVEGATTNFYQIDQVTTSSAIFGQIEYKTSKQLAITAGLRYTQDDKELDIRAGGTDSILFEIDKDDSYVNWDLSARYIFNEQWTGFARVGNASRGPVTIGRFGFPSEADTETLTSYEIGLKSDLLDGNARWNITAYTYDIKDHQLTATGGEANTNSLLNADNTYGAGIETSLEAIITDNLRVNANLSYNKTEIQDKNLKTERCSATPICTVSDPIANTVPGPFGDVTTVYINGNPLPRAPEWLANINVNYEFPVETGLVKLQTDWNYRSDSNIFLYESTEFVAEARWIGGVRLEYQNDGGFSLAVVGRNVTNEIVVDGAIDFLNLAAFVNEPSYWGVEAHFEF</sequence>
<dbReference type="InterPro" id="IPR010916">
    <property type="entry name" value="TonB_box_CS"/>
</dbReference>